<keyword evidence="5 6" id="KW-0472">Membrane</keyword>
<evidence type="ECO:0000256" key="3">
    <source>
        <dbReference type="ARBA" id="ARBA00022692"/>
    </source>
</evidence>
<comment type="subcellular location">
    <subcellularLocation>
        <location evidence="1">Cell membrane</location>
        <topology evidence="1">Multi-pass membrane protein</topology>
    </subcellularLocation>
</comment>
<gene>
    <name evidence="7" type="ORF">DRF58_14485</name>
</gene>
<evidence type="ECO:0000256" key="6">
    <source>
        <dbReference type="SAM" id="Phobius"/>
    </source>
</evidence>
<keyword evidence="3 6" id="KW-0812">Transmembrane</keyword>
<reference evidence="7 8" key="1">
    <citation type="journal article" date="2006" name="Int. J. Syst. Evol. Microbiol.">
        <title>Chryseobacterium hispanicum sp. nov., isolated from the drinking water distribution system of Sevilla, Spain.</title>
        <authorList>
            <person name="Gallego V."/>
            <person name="Garcia M.T."/>
            <person name="Ventosa A."/>
        </authorList>
    </citation>
    <scope>NUCLEOTIDE SEQUENCE [LARGE SCALE GENOMIC DNA]</scope>
    <source>
        <strain evidence="7 8">KCTC 22104</strain>
    </source>
</reference>
<dbReference type="GO" id="GO:0005886">
    <property type="term" value="C:plasma membrane"/>
    <property type="evidence" value="ECO:0007669"/>
    <property type="project" value="UniProtKB-SubCell"/>
</dbReference>
<feature type="transmembrane region" description="Helical" evidence="6">
    <location>
        <begin position="375"/>
        <end position="395"/>
    </location>
</feature>
<dbReference type="PANTHER" id="PTHR30250">
    <property type="entry name" value="PST FAMILY PREDICTED COLANIC ACID TRANSPORTER"/>
    <property type="match status" value="1"/>
</dbReference>
<feature type="transmembrane region" description="Helical" evidence="6">
    <location>
        <begin position="401"/>
        <end position="420"/>
    </location>
</feature>
<proteinExistence type="predicted"/>
<feature type="transmembrane region" description="Helical" evidence="6">
    <location>
        <begin position="345"/>
        <end position="368"/>
    </location>
</feature>
<dbReference type="EMBL" id="QNUG01000038">
    <property type="protein sequence ID" value="REC68103.1"/>
    <property type="molecule type" value="Genomic_DNA"/>
</dbReference>
<dbReference type="OrthoDB" id="7011692at2"/>
<dbReference type="AlphaFoldDB" id="A0A3D9CQN9"/>
<dbReference type="Pfam" id="PF01943">
    <property type="entry name" value="Polysacc_synt"/>
    <property type="match status" value="1"/>
</dbReference>
<dbReference type="RefSeq" id="WP_116036447.1">
    <property type="nucleotide sequence ID" value="NZ_JBHLVV010000139.1"/>
</dbReference>
<feature type="transmembrane region" description="Helical" evidence="6">
    <location>
        <begin position="92"/>
        <end position="117"/>
    </location>
</feature>
<name>A0A3D9CQN9_9FLAO</name>
<dbReference type="PANTHER" id="PTHR30250:SF26">
    <property type="entry name" value="PSMA PROTEIN"/>
    <property type="match status" value="1"/>
</dbReference>
<evidence type="ECO:0000256" key="4">
    <source>
        <dbReference type="ARBA" id="ARBA00022989"/>
    </source>
</evidence>
<evidence type="ECO:0000256" key="1">
    <source>
        <dbReference type="ARBA" id="ARBA00004651"/>
    </source>
</evidence>
<keyword evidence="2" id="KW-1003">Cell membrane</keyword>
<protein>
    <recommendedName>
        <fullName evidence="9">Membrane protein involved in the export of O-antigen and teichoic acid</fullName>
    </recommendedName>
</protein>
<feature type="transmembrane region" description="Helical" evidence="6">
    <location>
        <begin position="21"/>
        <end position="39"/>
    </location>
</feature>
<keyword evidence="4 6" id="KW-1133">Transmembrane helix</keyword>
<evidence type="ECO:0008006" key="9">
    <source>
        <dbReference type="Google" id="ProtNLM"/>
    </source>
</evidence>
<evidence type="ECO:0000313" key="8">
    <source>
        <dbReference type="Proteomes" id="UP000256326"/>
    </source>
</evidence>
<feature type="transmembrane region" description="Helical" evidence="6">
    <location>
        <begin position="45"/>
        <end position="71"/>
    </location>
</feature>
<dbReference type="InterPro" id="IPR050833">
    <property type="entry name" value="Poly_Biosynth_Transport"/>
</dbReference>
<accession>A0A3D9CQN9</accession>
<organism evidence="7 8">
    <name type="scientific">Epilithonimonas hispanica</name>
    <dbReference type="NCBI Taxonomy" id="358687"/>
    <lineage>
        <taxon>Bacteria</taxon>
        <taxon>Pseudomonadati</taxon>
        <taxon>Bacteroidota</taxon>
        <taxon>Flavobacteriia</taxon>
        <taxon>Flavobacteriales</taxon>
        <taxon>Weeksellaceae</taxon>
        <taxon>Chryseobacterium group</taxon>
        <taxon>Epilithonimonas</taxon>
    </lineage>
</organism>
<comment type="caution">
    <text evidence="7">The sequence shown here is derived from an EMBL/GenBank/DDBJ whole genome shotgun (WGS) entry which is preliminary data.</text>
</comment>
<feature type="transmembrane region" description="Helical" evidence="6">
    <location>
        <begin position="129"/>
        <end position="147"/>
    </location>
</feature>
<dbReference type="InterPro" id="IPR002797">
    <property type="entry name" value="Polysacc_synth"/>
</dbReference>
<feature type="transmembrane region" description="Helical" evidence="6">
    <location>
        <begin position="159"/>
        <end position="183"/>
    </location>
</feature>
<keyword evidence="8" id="KW-1185">Reference proteome</keyword>
<feature type="transmembrane region" description="Helical" evidence="6">
    <location>
        <begin position="313"/>
        <end position="333"/>
    </location>
</feature>
<evidence type="ECO:0000313" key="7">
    <source>
        <dbReference type="EMBL" id="REC68103.1"/>
    </source>
</evidence>
<evidence type="ECO:0000256" key="2">
    <source>
        <dbReference type="ARBA" id="ARBA00022475"/>
    </source>
</evidence>
<dbReference type="Proteomes" id="UP000256326">
    <property type="component" value="Unassembled WGS sequence"/>
</dbReference>
<feature type="transmembrane region" description="Helical" evidence="6">
    <location>
        <begin position="252"/>
        <end position="269"/>
    </location>
</feature>
<sequence length="432" mass="47152">MNTTKKNIIKNGLSSFGQKGVRVLEQLFLIPFFITHWGTAYYGEWLTLTIIPSVLAFSDLGLGSAASNSFVLKYASGKYQEAADVLKTGFVIITKVILIAMLIGAVGVGLALHFNWLAHSLIPTDEACYALLMMMMAKLLGFYMQLYEANFRAARKAHLGINLQTLSGCLNIGIGLLMLMLGYGVVGFALGQLLIAIFDNLVYGRIALRILNLGKQFKGVYNKTFSKEVFGLGLGYLMSPLWQSILFQGTTFVVRVTLGPTAVAMFNTVRTLSRSVNQLYSIINTSVFPEIQMEIGAGNVAKAKNILTKATKISGILALVGCIGMATIGLPIYNIWTKHELNPPYILWFLLVLATAVNAVWWTVGVVFRAMNKPYQLSISGVVFSLLAILITYVGCKNLGIIGAGIGALAFEIGMALFLFPRAFKLLNIKLQ</sequence>
<evidence type="ECO:0000256" key="5">
    <source>
        <dbReference type="ARBA" id="ARBA00023136"/>
    </source>
</evidence>